<evidence type="ECO:0000313" key="2">
    <source>
        <dbReference type="Proteomes" id="UP001567731"/>
    </source>
</evidence>
<keyword evidence="2" id="KW-1185">Reference proteome</keyword>
<protein>
    <submittedName>
        <fullName evidence="1">Uncharacterized protein</fullName>
    </submittedName>
</protein>
<dbReference type="EMBL" id="JAUEHC010000023">
    <property type="protein sequence ID" value="MEZ4052899.1"/>
    <property type="molecule type" value="Genomic_DNA"/>
</dbReference>
<name>A0ABV4JH48_9ENTR</name>
<dbReference type="RefSeq" id="WP_131701688.1">
    <property type="nucleotide sequence ID" value="NZ_JAUEHC010000023.1"/>
</dbReference>
<gene>
    <name evidence="1" type="ORF">QVM81_15065</name>
</gene>
<reference evidence="1 2" key="1">
    <citation type="submission" date="2023-06" db="EMBL/GenBank/DDBJ databases">
        <title>Genome characterization of Enterobacterales and Pseudomonas spp isolates with different phenotypes to cefepime-taniborbactam.</title>
        <authorList>
            <person name="Hernandez-Garcia M."/>
            <person name="Garcia-Castillo M."/>
            <person name="Ruiz-Garbajosa P."/>
            <person name="Canton R."/>
        </authorList>
    </citation>
    <scope>NUCLEOTIDE SEQUENCE [LARGE SCALE GENOMIC DNA]</scope>
    <source>
        <strain evidence="1 2">A003</strain>
    </source>
</reference>
<dbReference type="Proteomes" id="UP001567731">
    <property type="component" value="Unassembled WGS sequence"/>
</dbReference>
<evidence type="ECO:0000313" key="1">
    <source>
        <dbReference type="EMBL" id="MEZ4052899.1"/>
    </source>
</evidence>
<organism evidence="1 2">
    <name type="scientific">Enterobacter rongchengensis</name>
    <dbReference type="NCBI Taxonomy" id="3030999"/>
    <lineage>
        <taxon>Bacteria</taxon>
        <taxon>Pseudomonadati</taxon>
        <taxon>Pseudomonadota</taxon>
        <taxon>Gammaproteobacteria</taxon>
        <taxon>Enterobacterales</taxon>
        <taxon>Enterobacteriaceae</taxon>
        <taxon>Enterobacter</taxon>
    </lineage>
</organism>
<proteinExistence type="predicted"/>
<accession>A0ABV4JH48</accession>
<sequence length="94" mass="10416">MNYNENSIRILSAEEAVVYSAFGIASHLSAKYPTLPSEHITHIAEALYITGLPPSLYERRYCSPVGETSPDDMFTQKELDDLSSLLTAFISTSK</sequence>
<comment type="caution">
    <text evidence="1">The sequence shown here is derived from an EMBL/GenBank/DDBJ whole genome shotgun (WGS) entry which is preliminary data.</text>
</comment>